<dbReference type="Pfam" id="PF12248">
    <property type="entry name" value="Methyltransf_FA"/>
    <property type="match status" value="1"/>
</dbReference>
<protein>
    <recommendedName>
        <fullName evidence="1">Farnesoic acid O-methyl transferase domain-containing protein</fullName>
    </recommendedName>
</protein>
<evidence type="ECO:0000259" key="1">
    <source>
        <dbReference type="Pfam" id="PF12248"/>
    </source>
</evidence>
<dbReference type="AlphaFoldDB" id="A0A8S3V9T1"/>
<keyword evidence="3" id="KW-1185">Reference proteome</keyword>
<dbReference type="Proteomes" id="UP000683360">
    <property type="component" value="Unassembled WGS sequence"/>
</dbReference>
<proteinExistence type="predicted"/>
<dbReference type="EMBL" id="CAJPWZ010003142">
    <property type="protein sequence ID" value="CAG2253174.1"/>
    <property type="molecule type" value="Genomic_DNA"/>
</dbReference>
<comment type="caution">
    <text evidence="2">The sequence shown here is derived from an EMBL/GenBank/DDBJ whole genome shotgun (WGS) entry which is preliminary data.</text>
</comment>
<dbReference type="InterPro" id="IPR022041">
    <property type="entry name" value="Methyltransf_FA"/>
</dbReference>
<accession>A0A8S3V9T1</accession>
<name>A0A8S3V9T1_MYTED</name>
<organism evidence="2 3">
    <name type="scientific">Mytilus edulis</name>
    <name type="common">Blue mussel</name>
    <dbReference type="NCBI Taxonomy" id="6550"/>
    <lineage>
        <taxon>Eukaryota</taxon>
        <taxon>Metazoa</taxon>
        <taxon>Spiralia</taxon>
        <taxon>Lophotrochozoa</taxon>
        <taxon>Mollusca</taxon>
        <taxon>Bivalvia</taxon>
        <taxon>Autobranchia</taxon>
        <taxon>Pteriomorphia</taxon>
        <taxon>Mytilida</taxon>
        <taxon>Mytiloidea</taxon>
        <taxon>Mytilidae</taxon>
        <taxon>Mytilinae</taxon>
        <taxon>Mytilus</taxon>
    </lineage>
</organism>
<gene>
    <name evidence="2" type="ORF">MEDL_64711</name>
</gene>
<dbReference type="OrthoDB" id="6044186at2759"/>
<evidence type="ECO:0000313" key="2">
    <source>
        <dbReference type="EMBL" id="CAG2253174.1"/>
    </source>
</evidence>
<reference evidence="2" key="1">
    <citation type="submission" date="2021-03" db="EMBL/GenBank/DDBJ databases">
        <authorList>
            <person name="Bekaert M."/>
        </authorList>
    </citation>
    <scope>NUCLEOTIDE SEQUENCE</scope>
</reference>
<evidence type="ECO:0000313" key="3">
    <source>
        <dbReference type="Proteomes" id="UP000683360"/>
    </source>
</evidence>
<feature type="domain" description="Farnesoic acid O-methyl transferase" evidence="1">
    <location>
        <begin position="46"/>
        <end position="166"/>
    </location>
</feature>
<sequence>MLYVFVEGVHITTTVSTQVDGMICSWYIPDIMDYTIDVNKYNLDLSGITSLVFELKTCGRAHILMSSSDVRNSAEPMYEIDIGFDTHKTYIIHRADDSLDSGSRMFSKFLTSNIFNCSVYLPLWISWADGDIKLGTGSVVDENVLEYLTSAPQFEVKAIGVLTDYGMLGSLKIQFEDNFIGYFDSCSMDNTKSDMVVVDDIKCSKSVCVVSCVMSRTCMGINFNTAMTSCELLSFGSDVVTDIPFHIEAGWRFYSKCFNVETACLGCYFDNR</sequence>